<gene>
    <name evidence="1" type="ORF">KME15_11155</name>
</gene>
<evidence type="ECO:0000313" key="1">
    <source>
        <dbReference type="EMBL" id="MBW4659224.1"/>
    </source>
</evidence>
<comment type="caution">
    <text evidence="1">The sequence shown here is derived from an EMBL/GenBank/DDBJ whole genome shotgun (WGS) entry which is preliminary data.</text>
</comment>
<dbReference type="EMBL" id="JAHHHD010000010">
    <property type="protein sequence ID" value="MBW4659224.1"/>
    <property type="molecule type" value="Genomic_DNA"/>
</dbReference>
<dbReference type="AlphaFoldDB" id="A0A951UMX7"/>
<reference evidence="1" key="2">
    <citation type="journal article" date="2022" name="Microbiol. Resour. Announc.">
        <title>Metagenome Sequencing to Explore Phylogenomics of Terrestrial Cyanobacteria.</title>
        <authorList>
            <person name="Ward R.D."/>
            <person name="Stajich J.E."/>
            <person name="Johansen J.R."/>
            <person name="Huntemann M."/>
            <person name="Clum A."/>
            <person name="Foster B."/>
            <person name="Foster B."/>
            <person name="Roux S."/>
            <person name="Palaniappan K."/>
            <person name="Varghese N."/>
            <person name="Mukherjee S."/>
            <person name="Reddy T.B.K."/>
            <person name="Daum C."/>
            <person name="Copeland A."/>
            <person name="Chen I.A."/>
            <person name="Ivanova N.N."/>
            <person name="Kyrpides N.C."/>
            <person name="Shapiro N."/>
            <person name="Eloe-Fadrosh E.A."/>
            <person name="Pietrasiak N."/>
        </authorList>
    </citation>
    <scope>NUCLEOTIDE SEQUENCE</scope>
    <source>
        <strain evidence="1">UHER 2000/2452</strain>
    </source>
</reference>
<evidence type="ECO:0000313" key="2">
    <source>
        <dbReference type="Proteomes" id="UP000757435"/>
    </source>
</evidence>
<name>A0A951UMX7_9CYAN</name>
<accession>A0A951UMX7</accession>
<dbReference type="Proteomes" id="UP000757435">
    <property type="component" value="Unassembled WGS sequence"/>
</dbReference>
<organism evidence="1 2">
    <name type="scientific">Drouetiella hepatica Uher 2000/2452</name>
    <dbReference type="NCBI Taxonomy" id="904376"/>
    <lineage>
        <taxon>Bacteria</taxon>
        <taxon>Bacillati</taxon>
        <taxon>Cyanobacteriota</taxon>
        <taxon>Cyanophyceae</taxon>
        <taxon>Oculatellales</taxon>
        <taxon>Oculatellaceae</taxon>
        <taxon>Drouetiella</taxon>
    </lineage>
</organism>
<reference evidence="1" key="1">
    <citation type="submission" date="2021-05" db="EMBL/GenBank/DDBJ databases">
        <authorList>
            <person name="Pietrasiak N."/>
            <person name="Ward R."/>
            <person name="Stajich J.E."/>
            <person name="Kurbessoian T."/>
        </authorList>
    </citation>
    <scope>NUCLEOTIDE SEQUENCE</scope>
    <source>
        <strain evidence="1">UHER 2000/2452</strain>
    </source>
</reference>
<protein>
    <submittedName>
        <fullName evidence="1">Uncharacterized protein</fullName>
    </submittedName>
</protein>
<sequence>MPKFATTLAWQQADLLMQPIFIRVVDNIGKRLEQSAWKGTYHEVAVWAEDVPEATQAIVTQLQDQLATALPEQVDDIEAALAQLPSSHPGYLLCLQQGDRQITVDIWQLCYQICFRNYSPVLNAMDVNLKVEVDTSLIDESGDVDWIKLDAKTQQIIDQIFSSLPH</sequence>
<proteinExistence type="predicted"/>